<evidence type="ECO:0000256" key="4">
    <source>
        <dbReference type="ARBA" id="ARBA00022729"/>
    </source>
</evidence>
<dbReference type="Pfam" id="PF02221">
    <property type="entry name" value="E1_DerP2_DerF2"/>
    <property type="match status" value="1"/>
</dbReference>
<feature type="chain" id="PRO_5013299779" evidence="6">
    <location>
        <begin position="22"/>
        <end position="160"/>
    </location>
</feature>
<dbReference type="Gene3D" id="2.60.40.770">
    <property type="match status" value="1"/>
</dbReference>
<comment type="subcellular location">
    <subcellularLocation>
        <location evidence="1">Secreted</location>
    </subcellularLocation>
</comment>
<evidence type="ECO:0000256" key="2">
    <source>
        <dbReference type="ARBA" id="ARBA00006370"/>
    </source>
</evidence>
<dbReference type="EMBL" id="MUJZ01031606">
    <property type="protein sequence ID" value="OTF77634.1"/>
    <property type="molecule type" value="Genomic_DNA"/>
</dbReference>
<comment type="similarity">
    <text evidence="2">Belongs to the NPC2 family.</text>
</comment>
<evidence type="ECO:0000256" key="3">
    <source>
        <dbReference type="ARBA" id="ARBA00022525"/>
    </source>
</evidence>
<feature type="signal peptide" evidence="6">
    <location>
        <begin position="1"/>
        <end position="21"/>
    </location>
</feature>
<organism evidence="8 9">
    <name type="scientific">Euroglyphus maynei</name>
    <name type="common">Mayne's house dust mite</name>
    <dbReference type="NCBI Taxonomy" id="6958"/>
    <lineage>
        <taxon>Eukaryota</taxon>
        <taxon>Metazoa</taxon>
        <taxon>Ecdysozoa</taxon>
        <taxon>Arthropoda</taxon>
        <taxon>Chelicerata</taxon>
        <taxon>Arachnida</taxon>
        <taxon>Acari</taxon>
        <taxon>Acariformes</taxon>
        <taxon>Sarcoptiformes</taxon>
        <taxon>Astigmata</taxon>
        <taxon>Psoroptidia</taxon>
        <taxon>Analgoidea</taxon>
        <taxon>Pyroglyphidae</taxon>
        <taxon>Pyroglyphinae</taxon>
        <taxon>Euroglyphus</taxon>
    </lineage>
</organism>
<evidence type="ECO:0000313" key="9">
    <source>
        <dbReference type="Proteomes" id="UP000194236"/>
    </source>
</evidence>
<reference evidence="8 9" key="1">
    <citation type="submission" date="2017-03" db="EMBL/GenBank/DDBJ databases">
        <title>Genome Survey of Euroglyphus maynei.</title>
        <authorList>
            <person name="Arlian L.G."/>
            <person name="Morgan M.S."/>
            <person name="Rider S.D."/>
        </authorList>
    </citation>
    <scope>NUCLEOTIDE SEQUENCE [LARGE SCALE GENOMIC DNA]</scope>
    <source>
        <strain evidence="8">Arlian Lab</strain>
        <tissue evidence="8">Whole body</tissue>
    </source>
</reference>
<evidence type="ECO:0000259" key="7">
    <source>
        <dbReference type="SMART" id="SM00737"/>
    </source>
</evidence>
<dbReference type="FunFam" id="2.60.40.770:FF:000001">
    <property type="entry name" value="NPC intracellular cholesterol transporter 2"/>
    <property type="match status" value="1"/>
</dbReference>
<dbReference type="SUPFAM" id="SSF81296">
    <property type="entry name" value="E set domains"/>
    <property type="match status" value="1"/>
</dbReference>
<feature type="domain" description="MD-2-related lipid-recognition" evidence="7">
    <location>
        <begin position="28"/>
        <end position="156"/>
    </location>
</feature>
<dbReference type="AlphaFoldDB" id="A0A1Y3BC86"/>
<accession>A0A1Y3BC86</accession>
<dbReference type="GO" id="GO:0005576">
    <property type="term" value="C:extracellular region"/>
    <property type="evidence" value="ECO:0007669"/>
    <property type="project" value="UniProtKB-SubCell"/>
</dbReference>
<dbReference type="InterPro" id="IPR003172">
    <property type="entry name" value="ML_dom"/>
</dbReference>
<proteinExistence type="inferred from homology"/>
<evidence type="ECO:0000256" key="6">
    <source>
        <dbReference type="SAM" id="SignalP"/>
    </source>
</evidence>
<evidence type="ECO:0000256" key="5">
    <source>
        <dbReference type="ARBA" id="ARBA00023157"/>
    </source>
</evidence>
<gene>
    <name evidence="8" type="ORF">BLA29_001646</name>
</gene>
<dbReference type="InterPro" id="IPR014756">
    <property type="entry name" value="Ig_E-set"/>
</dbReference>
<evidence type="ECO:0000256" key="1">
    <source>
        <dbReference type="ARBA" id="ARBA00004613"/>
    </source>
</evidence>
<name>A0A1Y3BC86_EURMA</name>
<dbReference type="OrthoDB" id="6349224at2759"/>
<keyword evidence="5" id="KW-1015">Disulfide bond</keyword>
<keyword evidence="4 6" id="KW-0732">Signal</keyword>
<sequence length="160" mass="17566">MNRLQFIIASLAFFCLMAVQADETNTQYKDCGHNEIKSFFLSGCNPNQKSCVIHKHSKTQLRIGFVANENTGKYVKTRFICNLGGIEVGWPGIDETDACQGHGLSCPLTKGQTYLYNLDFSLGDDIPLASSIVNVTGKVQLEDEHGGQLLCGKVHISLQP</sequence>
<evidence type="ECO:0000313" key="8">
    <source>
        <dbReference type="EMBL" id="OTF77634.1"/>
    </source>
</evidence>
<keyword evidence="3" id="KW-0964">Secreted</keyword>
<protein>
    <submittedName>
        <fullName evidence="8">Group 22 mite allergen-like protein (Lipid binding protein)</fullName>
    </submittedName>
</protein>
<comment type="caution">
    <text evidence="8">The sequence shown here is derived from an EMBL/GenBank/DDBJ whole genome shotgun (WGS) entry which is preliminary data.</text>
</comment>
<dbReference type="SMART" id="SM00737">
    <property type="entry name" value="ML"/>
    <property type="match status" value="1"/>
</dbReference>
<keyword evidence="9" id="KW-1185">Reference proteome</keyword>
<dbReference type="Proteomes" id="UP000194236">
    <property type="component" value="Unassembled WGS sequence"/>
</dbReference>